<evidence type="ECO:0000313" key="3">
    <source>
        <dbReference type="Proteomes" id="UP000186104"/>
    </source>
</evidence>
<organism evidence="2 3">
    <name type="scientific">Dietzia timorensis</name>
    <dbReference type="NCBI Taxonomy" id="499555"/>
    <lineage>
        <taxon>Bacteria</taxon>
        <taxon>Bacillati</taxon>
        <taxon>Actinomycetota</taxon>
        <taxon>Actinomycetes</taxon>
        <taxon>Mycobacteriales</taxon>
        <taxon>Dietziaceae</taxon>
        <taxon>Dietzia</taxon>
    </lineage>
</organism>
<gene>
    <name evidence="2" type="ORF">BJL86_2096</name>
</gene>
<sequence>MSDPRPSNRYVLARAGIGLAAVTVTTAIELPGKALGATVRLPANVLGAGARGYLQLTHAVNELARQGDAVLGAVFPPHDEQPEWATFDEDLTEKPVAGRKRAKPAAKGGARADRGNGADE</sequence>
<evidence type="ECO:0000313" key="2">
    <source>
        <dbReference type="EMBL" id="ANI92863.1"/>
    </source>
</evidence>
<dbReference type="STRING" id="499555.BJL86_2096"/>
<dbReference type="RefSeq" id="WP_067474693.1">
    <property type="nucleotide sequence ID" value="NZ_CP015961.1"/>
</dbReference>
<reference evidence="2 3" key="1">
    <citation type="submission" date="2016-06" db="EMBL/GenBank/DDBJ databases">
        <title>Complete genome sequence of a saline-alkali tolerant type strain Dietzia timorensis ID05-A0528T.</title>
        <authorList>
            <person name="Wu X."/>
        </authorList>
    </citation>
    <scope>NUCLEOTIDE SEQUENCE [LARGE SCALE GENOMIC DNA]</scope>
    <source>
        <strain evidence="2 3">ID05-A0528</strain>
    </source>
</reference>
<proteinExistence type="predicted"/>
<dbReference type="EMBL" id="CP015961">
    <property type="protein sequence ID" value="ANI92863.1"/>
    <property type="molecule type" value="Genomic_DNA"/>
</dbReference>
<evidence type="ECO:0000256" key="1">
    <source>
        <dbReference type="SAM" id="MobiDB-lite"/>
    </source>
</evidence>
<protein>
    <submittedName>
        <fullName evidence="2">Uncharacterized protein</fullName>
    </submittedName>
</protein>
<dbReference type="Proteomes" id="UP000186104">
    <property type="component" value="Chromosome"/>
</dbReference>
<keyword evidence="3" id="KW-1185">Reference proteome</keyword>
<dbReference type="AlphaFoldDB" id="A0A173LLT8"/>
<accession>A0A173LLT8</accession>
<name>A0A173LLT8_9ACTN</name>
<feature type="compositionally biased region" description="Basic and acidic residues" evidence="1">
    <location>
        <begin position="110"/>
        <end position="120"/>
    </location>
</feature>
<feature type="region of interest" description="Disordered" evidence="1">
    <location>
        <begin position="81"/>
        <end position="120"/>
    </location>
</feature>
<dbReference type="KEGG" id="dtm:BJL86_2096"/>
<dbReference type="OrthoDB" id="3544242at2"/>